<dbReference type="GO" id="GO:0016020">
    <property type="term" value="C:membrane"/>
    <property type="evidence" value="ECO:0007669"/>
    <property type="project" value="UniProtKB-SubCell"/>
</dbReference>
<dbReference type="PROSITE" id="PS00077">
    <property type="entry name" value="COX1_CUB"/>
    <property type="match status" value="1"/>
</dbReference>
<dbReference type="InterPro" id="IPR023616">
    <property type="entry name" value="Cyt_c_oxase-like_su1_dom"/>
</dbReference>
<dbReference type="InterPro" id="IPR036927">
    <property type="entry name" value="Cyt_c_oxase-like_su1_sf"/>
</dbReference>
<evidence type="ECO:0000256" key="5">
    <source>
        <dbReference type="RuleBase" id="RU000370"/>
    </source>
</evidence>
<name>A0A482T748_9EURY</name>
<feature type="domain" description="Cytochrome oxidase subunit I profile" evidence="8">
    <location>
        <begin position="85"/>
        <end position="587"/>
    </location>
</feature>
<dbReference type="EMBL" id="RZHH01000002">
    <property type="protein sequence ID" value="RYJ13614.1"/>
    <property type="molecule type" value="Genomic_DNA"/>
</dbReference>
<comment type="similarity">
    <text evidence="5">Belongs to the heme-copper respiratory oxidase family.</text>
</comment>
<dbReference type="PANTHER" id="PTHR10422">
    <property type="entry name" value="CYTOCHROME C OXIDASE SUBUNIT 1"/>
    <property type="match status" value="1"/>
</dbReference>
<keyword evidence="4 7" id="KW-0472">Membrane</keyword>
<proteinExistence type="inferred from homology"/>
<feature type="transmembrane region" description="Helical" evidence="7">
    <location>
        <begin position="142"/>
        <end position="167"/>
    </location>
</feature>
<feature type="transmembrane region" description="Helical" evidence="7">
    <location>
        <begin position="6"/>
        <end position="22"/>
    </location>
</feature>
<keyword evidence="5" id="KW-0249">Electron transport</keyword>
<dbReference type="GO" id="GO:0020037">
    <property type="term" value="F:heme binding"/>
    <property type="evidence" value="ECO:0007669"/>
    <property type="project" value="InterPro"/>
</dbReference>
<dbReference type="InterPro" id="IPR023615">
    <property type="entry name" value="Cyt_c_Oxase_su1_BS"/>
</dbReference>
<evidence type="ECO:0000256" key="4">
    <source>
        <dbReference type="ARBA" id="ARBA00023136"/>
    </source>
</evidence>
<feature type="transmembrane region" description="Helical" evidence="7">
    <location>
        <begin position="246"/>
        <end position="270"/>
    </location>
</feature>
<dbReference type="GO" id="GO:0009060">
    <property type="term" value="P:aerobic respiration"/>
    <property type="evidence" value="ECO:0007669"/>
    <property type="project" value="InterPro"/>
</dbReference>
<feature type="transmembrane region" description="Helical" evidence="7">
    <location>
        <begin position="343"/>
        <end position="359"/>
    </location>
</feature>
<dbReference type="SUPFAM" id="SSF81442">
    <property type="entry name" value="Cytochrome c oxidase subunit I-like"/>
    <property type="match status" value="1"/>
</dbReference>
<keyword evidence="5" id="KW-0479">Metal-binding</keyword>
<feature type="transmembrane region" description="Helical" evidence="7">
    <location>
        <begin position="371"/>
        <end position="392"/>
    </location>
</feature>
<protein>
    <submittedName>
        <fullName evidence="9">Cytochrome-c oxidase</fullName>
    </submittedName>
</protein>
<feature type="compositionally biased region" description="Basic and acidic residues" evidence="6">
    <location>
        <begin position="45"/>
        <end position="59"/>
    </location>
</feature>
<evidence type="ECO:0000256" key="6">
    <source>
        <dbReference type="SAM" id="MobiDB-lite"/>
    </source>
</evidence>
<feature type="transmembrane region" description="Helical" evidence="7">
    <location>
        <begin position="290"/>
        <end position="312"/>
    </location>
</feature>
<accession>A0A482T748</accession>
<evidence type="ECO:0000256" key="2">
    <source>
        <dbReference type="ARBA" id="ARBA00022692"/>
    </source>
</evidence>
<evidence type="ECO:0000256" key="7">
    <source>
        <dbReference type="SAM" id="Phobius"/>
    </source>
</evidence>
<dbReference type="RefSeq" id="WP_129784036.1">
    <property type="nucleotide sequence ID" value="NZ_RZHH01000002.1"/>
</dbReference>
<keyword evidence="5" id="KW-0408">Iron</keyword>
<keyword evidence="3 7" id="KW-1133">Transmembrane helix</keyword>
<feature type="region of interest" description="Disordered" evidence="6">
    <location>
        <begin position="624"/>
        <end position="670"/>
    </location>
</feature>
<evidence type="ECO:0000259" key="8">
    <source>
        <dbReference type="PROSITE" id="PS50855"/>
    </source>
</evidence>
<keyword evidence="5" id="KW-0679">Respiratory chain</keyword>
<feature type="transmembrane region" description="Helical" evidence="7">
    <location>
        <begin position="439"/>
        <end position="460"/>
    </location>
</feature>
<evidence type="ECO:0000313" key="10">
    <source>
        <dbReference type="Proteomes" id="UP000294028"/>
    </source>
</evidence>
<dbReference type="Proteomes" id="UP000294028">
    <property type="component" value="Unassembled WGS sequence"/>
</dbReference>
<feature type="transmembrane region" description="Helical" evidence="7">
    <location>
        <begin position="549"/>
        <end position="569"/>
    </location>
</feature>
<keyword evidence="2 5" id="KW-0812">Transmembrane</keyword>
<keyword evidence="5" id="KW-0813">Transport</keyword>
<dbReference type="InterPro" id="IPR000883">
    <property type="entry name" value="Cyt_C_Oxase_1"/>
</dbReference>
<gene>
    <name evidence="9" type="ORF">ELS19_06350</name>
</gene>
<keyword evidence="5" id="KW-0349">Heme</keyword>
<evidence type="ECO:0000313" key="9">
    <source>
        <dbReference type="EMBL" id="RYJ13614.1"/>
    </source>
</evidence>
<dbReference type="GO" id="GO:0022904">
    <property type="term" value="P:respiratory electron transport chain"/>
    <property type="evidence" value="ECO:0007669"/>
    <property type="project" value="TreeGrafter"/>
</dbReference>
<dbReference type="PANTHER" id="PTHR10422:SF18">
    <property type="entry name" value="CYTOCHROME C OXIDASE SUBUNIT 1"/>
    <property type="match status" value="1"/>
</dbReference>
<organism evidence="9 10">
    <name type="scientific">Halogeometricum borinquense</name>
    <dbReference type="NCBI Taxonomy" id="60847"/>
    <lineage>
        <taxon>Archaea</taxon>
        <taxon>Methanobacteriati</taxon>
        <taxon>Methanobacteriota</taxon>
        <taxon>Stenosarchaea group</taxon>
        <taxon>Halobacteria</taxon>
        <taxon>Halobacteriales</taxon>
        <taxon>Haloferacaceae</taxon>
        <taxon>Halogeometricum</taxon>
    </lineage>
</organism>
<feature type="transmembrane region" description="Helical" evidence="7">
    <location>
        <begin position="100"/>
        <end position="122"/>
    </location>
</feature>
<dbReference type="Pfam" id="PF00115">
    <property type="entry name" value="COX1"/>
    <property type="match status" value="1"/>
</dbReference>
<dbReference type="AlphaFoldDB" id="A0A482T748"/>
<dbReference type="Gene3D" id="1.20.210.10">
    <property type="entry name" value="Cytochrome c oxidase-like, subunit I domain"/>
    <property type="match status" value="1"/>
</dbReference>
<dbReference type="GO" id="GO:0004129">
    <property type="term" value="F:cytochrome-c oxidase activity"/>
    <property type="evidence" value="ECO:0007669"/>
    <property type="project" value="InterPro"/>
</dbReference>
<dbReference type="CDD" id="cd00919">
    <property type="entry name" value="Heme_Cu_Oxidase_I"/>
    <property type="match status" value="1"/>
</dbReference>
<comment type="subcellular location">
    <subcellularLocation>
        <location evidence="1">Membrane</location>
        <topology evidence="1">Multi-pass membrane protein</topology>
    </subcellularLocation>
</comment>
<evidence type="ECO:0000256" key="1">
    <source>
        <dbReference type="ARBA" id="ARBA00004141"/>
    </source>
</evidence>
<sequence>MSLPFVPLLAVVSAFLGGWLYWRRGESTDTSRTESLRDAVSLRTDGGERRADGGERRADNSASHGETLPGVIGSLYGREHKTGKPYGLMRWVTSVDHKDIGILYLLFGLAAGLWGATDAVMIRTELFTPTTDVWDAHTYNALFTTHGLTMLFFFVTPVFTGLANYFLPLLIDADDMAFPRINAIAFWLLPPSFVLVRAGLLTEVLAKMIDAVGPRIEFLYALEPPTPGWTLYVPQAIQLTNPQVDLLLLGLHLSGLATVMGAVNIIVTIFTERGERVGWSNMDILSWSLLTTSGIILFAFPILGSALLMLLLDRNFGTAFFALEAGGPILWQHLFWFFGHPEVYILVLPAFGLTSQILPKFAGRRLFGFKFIVYSTLAIGVLSFGVWAHHMFATGMDPRLRASFMVITLAIAVPSAVKTFNWMATLWNGNVRLEAPMQFLLGGIALFIVGGVTGIFLASIPVDLVLHGTYYVVAHFHFIVVGIIAFSMFAASYYWYPLFTGRMYNKRLATIHAVLSIGGVIVTFFPLFILGLMGLPRRSAQYPVQFTSLQQIATVGAFILAISVGIWLFNMVNSFRTGPVVRDPDPWDLKSTGQFSREWQWFEDRMSRDLARPRVLADGGREVVAVADDPSADDSPADGPPEDDPSVDGPSADDSPADAHPADDVTETDE</sequence>
<dbReference type="PROSITE" id="PS50855">
    <property type="entry name" value="COX1"/>
    <property type="match status" value="1"/>
</dbReference>
<feature type="transmembrane region" description="Helical" evidence="7">
    <location>
        <begin position="472"/>
        <end position="496"/>
    </location>
</feature>
<feature type="region of interest" description="Disordered" evidence="6">
    <location>
        <begin position="43"/>
        <end position="66"/>
    </location>
</feature>
<dbReference type="GO" id="GO:0015990">
    <property type="term" value="P:electron transport coupled proton transport"/>
    <property type="evidence" value="ECO:0007669"/>
    <property type="project" value="TreeGrafter"/>
</dbReference>
<evidence type="ECO:0000256" key="3">
    <source>
        <dbReference type="ARBA" id="ARBA00022989"/>
    </source>
</evidence>
<comment type="caution">
    <text evidence="9">The sequence shown here is derived from an EMBL/GenBank/DDBJ whole genome shotgun (WGS) entry which is preliminary data.</text>
</comment>
<feature type="transmembrane region" description="Helical" evidence="7">
    <location>
        <begin position="404"/>
        <end position="427"/>
    </location>
</feature>
<feature type="compositionally biased region" description="Acidic residues" evidence="6">
    <location>
        <begin position="630"/>
        <end position="646"/>
    </location>
</feature>
<reference evidence="9 10" key="1">
    <citation type="submission" date="2018-12" db="EMBL/GenBank/DDBJ databases">
        <title>Genome analysis provides insights into bioremediation potentialities of Halogeometricum borinquense strain N11.</title>
        <authorList>
            <person name="Najjari A."/>
            <person name="Youssef N."/>
            <person name="Fhoula I."/>
            <person name="Ben Dhia O."/>
            <person name="Mahjoubi M."/>
            <person name="Ouzari H.I."/>
            <person name="Cherif A."/>
        </authorList>
    </citation>
    <scope>NUCLEOTIDE SEQUENCE [LARGE SCALE GENOMIC DNA]</scope>
    <source>
        <strain evidence="9 10">N11</strain>
    </source>
</reference>
<dbReference type="PRINTS" id="PR01165">
    <property type="entry name" value="CYCOXIDASEI"/>
</dbReference>
<feature type="transmembrane region" description="Helical" evidence="7">
    <location>
        <begin position="508"/>
        <end position="529"/>
    </location>
</feature>